<keyword evidence="4" id="KW-1185">Reference proteome</keyword>
<keyword evidence="1" id="KW-0175">Coiled coil</keyword>
<evidence type="ECO:0000256" key="1">
    <source>
        <dbReference type="SAM" id="Coils"/>
    </source>
</evidence>
<gene>
    <name evidence="3" type="ORF">AC812_14815</name>
</gene>
<evidence type="ECO:0000259" key="2">
    <source>
        <dbReference type="Pfam" id="PF26485"/>
    </source>
</evidence>
<evidence type="ECO:0000313" key="4">
    <source>
        <dbReference type="Proteomes" id="UP000050514"/>
    </source>
</evidence>
<name>A0A0P6X2M6_9CHLR</name>
<sequence>MGRTVPTITRQLNETEAMLQTFRRTLRRGDQALLDGLLASAHRHLAAISASGALLPFEAALLAMLLEQARRIAALEEEIRIFQEEVVRLRDGKG</sequence>
<feature type="coiled-coil region" evidence="1">
    <location>
        <begin position="65"/>
        <end position="92"/>
    </location>
</feature>
<evidence type="ECO:0000313" key="3">
    <source>
        <dbReference type="EMBL" id="KPL73644.1"/>
    </source>
</evidence>
<organism evidence="3 4">
    <name type="scientific">Bellilinea caldifistulae</name>
    <dbReference type="NCBI Taxonomy" id="360411"/>
    <lineage>
        <taxon>Bacteria</taxon>
        <taxon>Bacillati</taxon>
        <taxon>Chloroflexota</taxon>
        <taxon>Anaerolineae</taxon>
        <taxon>Anaerolineales</taxon>
        <taxon>Anaerolineaceae</taxon>
        <taxon>Bellilinea</taxon>
    </lineage>
</organism>
<feature type="domain" description="DUF8156" evidence="2">
    <location>
        <begin position="1"/>
        <end position="91"/>
    </location>
</feature>
<proteinExistence type="predicted"/>
<protein>
    <recommendedName>
        <fullName evidence="2">DUF8156 domain-containing protein</fullName>
    </recommendedName>
</protein>
<accession>A0A0P6X2M6</accession>
<comment type="caution">
    <text evidence="3">The sequence shown here is derived from an EMBL/GenBank/DDBJ whole genome shotgun (WGS) entry which is preliminary data.</text>
</comment>
<dbReference type="EMBL" id="LGHJ01000020">
    <property type="protein sequence ID" value="KPL73644.1"/>
    <property type="molecule type" value="Genomic_DNA"/>
</dbReference>
<dbReference type="Pfam" id="PF26485">
    <property type="entry name" value="DUF8156"/>
    <property type="match status" value="1"/>
</dbReference>
<reference evidence="3 4" key="1">
    <citation type="submission" date="2015-07" db="EMBL/GenBank/DDBJ databases">
        <title>Draft genome of Bellilinea caldifistulae DSM 17877.</title>
        <authorList>
            <person name="Hemp J."/>
            <person name="Ward L.M."/>
            <person name="Pace L.A."/>
            <person name="Fischer W.W."/>
        </authorList>
    </citation>
    <scope>NUCLEOTIDE SEQUENCE [LARGE SCALE GENOMIC DNA]</scope>
    <source>
        <strain evidence="3 4">GOMI-1</strain>
    </source>
</reference>
<dbReference type="InterPro" id="IPR058469">
    <property type="entry name" value="DUF8156"/>
</dbReference>
<dbReference type="AlphaFoldDB" id="A0A0P6X2M6"/>
<dbReference type="STRING" id="360411.AC812_14815"/>
<dbReference type="RefSeq" id="WP_061915103.1">
    <property type="nucleotide sequence ID" value="NZ_DF967971.1"/>
</dbReference>
<dbReference type="Proteomes" id="UP000050514">
    <property type="component" value="Unassembled WGS sequence"/>
</dbReference>